<evidence type="ECO:0000256" key="1">
    <source>
        <dbReference type="SAM" id="MobiDB-lite"/>
    </source>
</evidence>
<feature type="region of interest" description="Disordered" evidence="1">
    <location>
        <begin position="62"/>
        <end position="97"/>
    </location>
</feature>
<feature type="compositionally biased region" description="Polar residues" evidence="1">
    <location>
        <begin position="189"/>
        <end position="218"/>
    </location>
</feature>
<dbReference type="OrthoDB" id="10614846at2759"/>
<keyword evidence="4" id="KW-1185">Reference proteome</keyword>
<evidence type="ECO:0000313" key="3">
    <source>
        <dbReference type="EMBL" id="CAD7637733.1"/>
    </source>
</evidence>
<feature type="region of interest" description="Disordered" evidence="1">
    <location>
        <begin position="189"/>
        <end position="257"/>
    </location>
</feature>
<gene>
    <name evidence="3" type="ORF">ONB1V03_LOCUS990</name>
</gene>
<sequence>MLLSSTALVLLICVAVVRCDSSAEQNGFAGGVKGGQGGQGGKAKKIQIVYIKVPLSKVLQSPNDGYNTGERGYSEGGGGGGSQGYDGPNGIPGEGRVPTFSGNNIGGGGSGGYGGGGGGYGDNYGASNQNSYDSVKSSGPEGWAGGQQNVMFANQEGFANNGPKEPTNYGNDANLGMAYGAAVGNALPQTQNFEDSGNYGQESQNSGYAHSNQINYESNGGYGQNPPYNRPQNDGYGGGDGYGVDSYEKGKLRPKGNQHYPKMMANFRPQIPIMSTLPSFSMKGFNNPQFATSFPTFGGQFPTMGGITGVSGISGIGGLTGGMKGFGGIKSKLSLLLGNKFGMGGTGGLLGGMMGWD</sequence>
<feature type="chain" id="PRO_5036403469" evidence="2">
    <location>
        <begin position="20"/>
        <end position="357"/>
    </location>
</feature>
<reference evidence="3" key="1">
    <citation type="submission" date="2020-11" db="EMBL/GenBank/DDBJ databases">
        <authorList>
            <person name="Tran Van P."/>
        </authorList>
    </citation>
    <scope>NUCLEOTIDE SEQUENCE</scope>
</reference>
<organism evidence="3">
    <name type="scientific">Oppiella nova</name>
    <dbReference type="NCBI Taxonomy" id="334625"/>
    <lineage>
        <taxon>Eukaryota</taxon>
        <taxon>Metazoa</taxon>
        <taxon>Ecdysozoa</taxon>
        <taxon>Arthropoda</taxon>
        <taxon>Chelicerata</taxon>
        <taxon>Arachnida</taxon>
        <taxon>Acari</taxon>
        <taxon>Acariformes</taxon>
        <taxon>Sarcoptiformes</taxon>
        <taxon>Oribatida</taxon>
        <taxon>Brachypylina</taxon>
        <taxon>Oppioidea</taxon>
        <taxon>Oppiidae</taxon>
        <taxon>Oppiella</taxon>
    </lineage>
</organism>
<evidence type="ECO:0000256" key="2">
    <source>
        <dbReference type="SAM" id="SignalP"/>
    </source>
</evidence>
<dbReference type="EMBL" id="OC914945">
    <property type="protein sequence ID" value="CAD7637733.1"/>
    <property type="molecule type" value="Genomic_DNA"/>
</dbReference>
<dbReference type="AlphaFoldDB" id="A0A7R9LAE6"/>
<feature type="signal peptide" evidence="2">
    <location>
        <begin position="1"/>
        <end position="19"/>
    </location>
</feature>
<dbReference type="Proteomes" id="UP000728032">
    <property type="component" value="Unassembled WGS sequence"/>
</dbReference>
<protein>
    <submittedName>
        <fullName evidence="3">Uncharacterized protein</fullName>
    </submittedName>
</protein>
<dbReference type="EMBL" id="CAJPVJ010000120">
    <property type="protein sequence ID" value="CAG2161274.1"/>
    <property type="molecule type" value="Genomic_DNA"/>
</dbReference>
<proteinExistence type="predicted"/>
<keyword evidence="2" id="KW-0732">Signal</keyword>
<name>A0A7R9LAE6_9ACAR</name>
<accession>A0A7R9LAE6</accession>
<evidence type="ECO:0000313" key="4">
    <source>
        <dbReference type="Proteomes" id="UP000728032"/>
    </source>
</evidence>
<feature type="compositionally biased region" description="Gly residues" evidence="1">
    <location>
        <begin position="74"/>
        <end position="84"/>
    </location>
</feature>